<dbReference type="SUPFAM" id="SSF101960">
    <property type="entry name" value="Stabilizer of iron transporter SufD"/>
    <property type="match status" value="1"/>
</dbReference>
<organism evidence="4 5">
    <name type="scientific">Paramylibacter ulvae</name>
    <dbReference type="NCBI Taxonomy" id="1651968"/>
    <lineage>
        <taxon>Bacteria</taxon>
        <taxon>Pseudomonadati</taxon>
        <taxon>Pseudomonadota</taxon>
        <taxon>Alphaproteobacteria</taxon>
        <taxon>Rhodobacterales</taxon>
        <taxon>Paracoccaceae</taxon>
        <taxon>Paramylibacter</taxon>
    </lineage>
</organism>
<dbReference type="Pfam" id="PF19295">
    <property type="entry name" value="SufBD_N"/>
    <property type="match status" value="1"/>
</dbReference>
<dbReference type="InterPro" id="IPR000825">
    <property type="entry name" value="SUF_FeS_clus_asmbl_SufBD_core"/>
</dbReference>
<evidence type="ECO:0000256" key="1">
    <source>
        <dbReference type="ARBA" id="ARBA00043967"/>
    </source>
</evidence>
<evidence type="ECO:0000313" key="5">
    <source>
        <dbReference type="Proteomes" id="UP000634455"/>
    </source>
</evidence>
<accession>A0ABQ3CU42</accession>
<dbReference type="Pfam" id="PF01458">
    <property type="entry name" value="SUFBD_core"/>
    <property type="match status" value="1"/>
</dbReference>
<keyword evidence="5" id="KW-1185">Reference proteome</keyword>
<protein>
    <submittedName>
        <fullName evidence="4">Fe-S cluster assembly protein SufD</fullName>
    </submittedName>
</protein>
<gene>
    <name evidence="4" type="primary">SufD</name>
    <name evidence="4" type="ORF">GCM10008927_03110</name>
</gene>
<evidence type="ECO:0000313" key="4">
    <source>
        <dbReference type="EMBL" id="GHA42031.1"/>
    </source>
</evidence>
<evidence type="ECO:0000259" key="3">
    <source>
        <dbReference type="Pfam" id="PF19295"/>
    </source>
</evidence>
<dbReference type="EMBL" id="BMZF01000001">
    <property type="protein sequence ID" value="GHA42031.1"/>
    <property type="molecule type" value="Genomic_DNA"/>
</dbReference>
<comment type="similarity">
    <text evidence="1">Belongs to the iron-sulfur cluster assembly SufBD family.</text>
</comment>
<dbReference type="Proteomes" id="UP000634455">
    <property type="component" value="Unassembled WGS sequence"/>
</dbReference>
<dbReference type="PANTHER" id="PTHR43575">
    <property type="entry name" value="PROTEIN ABCI7, CHLOROPLASTIC"/>
    <property type="match status" value="1"/>
</dbReference>
<dbReference type="PANTHER" id="PTHR43575:SF1">
    <property type="entry name" value="PROTEIN ABCI7, CHLOROPLASTIC"/>
    <property type="match status" value="1"/>
</dbReference>
<name>A0ABQ3CU42_9RHOB</name>
<reference evidence="5" key="1">
    <citation type="journal article" date="2019" name="Int. J. Syst. Evol. Microbiol.">
        <title>The Global Catalogue of Microorganisms (GCM) 10K type strain sequencing project: providing services to taxonomists for standard genome sequencing and annotation.</title>
        <authorList>
            <consortium name="The Broad Institute Genomics Platform"/>
            <consortium name="The Broad Institute Genome Sequencing Center for Infectious Disease"/>
            <person name="Wu L."/>
            <person name="Ma J."/>
        </authorList>
    </citation>
    <scope>NUCLEOTIDE SEQUENCE [LARGE SCALE GENOMIC DNA]</scope>
    <source>
        <strain evidence="5">KCTC 32465</strain>
    </source>
</reference>
<comment type="caution">
    <text evidence="4">The sequence shown here is derived from an EMBL/GenBank/DDBJ whole genome shotgun (WGS) entry which is preliminary data.</text>
</comment>
<dbReference type="InterPro" id="IPR011542">
    <property type="entry name" value="SUF_FeS_clus_asmbl_SufD"/>
</dbReference>
<sequence length="429" mass="46764">MAVPSIKLDTAETLIAAYPTPTGAKWADATRKNALARLREMGAPNKRDEYWKYTDPSALTAVPAATAALFENDERPMFDAIDRLRVVFVDGVYDPAQSDDLSGENVVIETLSDAFSKDIHWAKDLFGALETDGQNPVQRPLATLNTAVADQGLVIHATGKVNRPIAIRYVHSSQSSDAMVHHVIKVEEGADITFLESGPGAARFNSVVEVDIADNGGFHHVRTQGRDHERKTVTHMFARLGRESTFKSFTMTVNGVLTRNDTVIELTGDDAHATVGGASAGDGKGFHHDDTVFITHDAVNCESRQVFKKVLRNGATGVFQGKILVKADAQKTDGYQISQGLMLDDDSNFLAKPELEIYADDVACSHGSTVGAIDDDTLFYLTSRGIPRSQAQDMLVLAFLGEAIEEIEDEALAADILDRMDAWMKRRQG</sequence>
<dbReference type="InterPro" id="IPR055346">
    <property type="entry name" value="Fe-S_cluster_assembly_SufBD"/>
</dbReference>
<dbReference type="RefSeq" id="WP_189638810.1">
    <property type="nucleotide sequence ID" value="NZ_BMZF01000001.1"/>
</dbReference>
<evidence type="ECO:0000259" key="2">
    <source>
        <dbReference type="Pfam" id="PF01458"/>
    </source>
</evidence>
<feature type="domain" description="SUF system FeS cluster assembly SufBD core" evidence="2">
    <location>
        <begin position="173"/>
        <end position="399"/>
    </location>
</feature>
<dbReference type="NCBIfam" id="TIGR01981">
    <property type="entry name" value="sufD"/>
    <property type="match status" value="1"/>
</dbReference>
<dbReference type="InterPro" id="IPR037284">
    <property type="entry name" value="SUF_FeS_clus_asmbl_SufBD_sf"/>
</dbReference>
<dbReference type="InterPro" id="IPR045595">
    <property type="entry name" value="SufBD_N"/>
</dbReference>
<proteinExistence type="inferred from homology"/>
<feature type="domain" description="SUF system FeS cluster assembly SufBD N-terminal" evidence="3">
    <location>
        <begin position="27"/>
        <end position="165"/>
    </location>
</feature>